<organism evidence="6 7">
    <name type="scientific">Zasmidium cellare</name>
    <name type="common">Wine cellar mold</name>
    <name type="synonym">Racodium cellare</name>
    <dbReference type="NCBI Taxonomy" id="395010"/>
    <lineage>
        <taxon>Eukaryota</taxon>
        <taxon>Fungi</taxon>
        <taxon>Dikarya</taxon>
        <taxon>Ascomycota</taxon>
        <taxon>Pezizomycotina</taxon>
        <taxon>Dothideomycetes</taxon>
        <taxon>Dothideomycetidae</taxon>
        <taxon>Mycosphaerellales</taxon>
        <taxon>Mycosphaerellaceae</taxon>
        <taxon>Zasmidium</taxon>
    </lineage>
</organism>
<reference evidence="6 7" key="1">
    <citation type="journal article" date="2023" name="G3 (Bethesda)">
        <title>A chromosome-level genome assembly of Zasmidium syzygii isolated from banana leaves.</title>
        <authorList>
            <person name="van Westerhoven A.C."/>
            <person name="Mehrabi R."/>
            <person name="Talebi R."/>
            <person name="Steentjes M.B.F."/>
            <person name="Corcolon B."/>
            <person name="Chong P.A."/>
            <person name="Kema G.H.J."/>
            <person name="Seidl M.F."/>
        </authorList>
    </citation>
    <scope>NUCLEOTIDE SEQUENCE [LARGE SCALE GENOMIC DNA]</scope>
    <source>
        <strain evidence="6 7">P124</strain>
    </source>
</reference>
<evidence type="ECO:0008006" key="8">
    <source>
        <dbReference type="Google" id="ProtNLM"/>
    </source>
</evidence>
<keyword evidence="4" id="KW-0560">Oxidoreductase</keyword>
<dbReference type="Proteomes" id="UP001305779">
    <property type="component" value="Unassembled WGS sequence"/>
</dbReference>
<evidence type="ECO:0000256" key="1">
    <source>
        <dbReference type="ARBA" id="ARBA00001971"/>
    </source>
</evidence>
<evidence type="ECO:0000256" key="3">
    <source>
        <dbReference type="ARBA" id="ARBA00023004"/>
    </source>
</evidence>
<dbReference type="InterPro" id="IPR036396">
    <property type="entry name" value="Cyt_P450_sf"/>
</dbReference>
<keyword evidence="4" id="KW-0503">Monooxygenase</keyword>
<dbReference type="PANTHER" id="PTHR24305:SF172">
    <property type="entry name" value="P450, PUTATIVE (EUROFUNG)-RELATED"/>
    <property type="match status" value="1"/>
</dbReference>
<dbReference type="CDD" id="cd11061">
    <property type="entry name" value="CYP67-like"/>
    <property type="match status" value="1"/>
</dbReference>
<keyword evidence="4" id="KW-0349">Heme</keyword>
<protein>
    <recommendedName>
        <fullName evidence="8">Cytochrome P450</fullName>
    </recommendedName>
</protein>
<gene>
    <name evidence="6" type="ORF">PRZ48_009420</name>
</gene>
<keyword evidence="5" id="KW-0472">Membrane</keyword>
<keyword evidence="5" id="KW-1133">Transmembrane helix</keyword>
<dbReference type="EMBL" id="JAXOVC010000007">
    <property type="protein sequence ID" value="KAK4498910.1"/>
    <property type="molecule type" value="Genomic_DNA"/>
</dbReference>
<dbReference type="Pfam" id="PF00067">
    <property type="entry name" value="p450"/>
    <property type="match status" value="1"/>
</dbReference>
<comment type="caution">
    <text evidence="6">The sequence shown here is derived from an EMBL/GenBank/DDBJ whole genome shotgun (WGS) entry which is preliminary data.</text>
</comment>
<keyword evidence="3 4" id="KW-0408">Iron</keyword>
<comment type="cofactor">
    <cofactor evidence="1">
        <name>heme</name>
        <dbReference type="ChEBI" id="CHEBI:30413"/>
    </cofactor>
</comment>
<keyword evidence="5" id="KW-0812">Transmembrane</keyword>
<dbReference type="InterPro" id="IPR002401">
    <property type="entry name" value="Cyt_P450_E_grp-I"/>
</dbReference>
<name>A0ABR0ECB3_ZASCE</name>
<evidence type="ECO:0000256" key="2">
    <source>
        <dbReference type="ARBA" id="ARBA00022723"/>
    </source>
</evidence>
<evidence type="ECO:0000313" key="6">
    <source>
        <dbReference type="EMBL" id="KAK4498910.1"/>
    </source>
</evidence>
<dbReference type="PRINTS" id="PR00385">
    <property type="entry name" value="P450"/>
</dbReference>
<keyword evidence="7" id="KW-1185">Reference proteome</keyword>
<dbReference type="PROSITE" id="PS00086">
    <property type="entry name" value="CYTOCHROME_P450"/>
    <property type="match status" value="1"/>
</dbReference>
<dbReference type="InterPro" id="IPR017972">
    <property type="entry name" value="Cyt_P450_CS"/>
</dbReference>
<evidence type="ECO:0000313" key="7">
    <source>
        <dbReference type="Proteomes" id="UP001305779"/>
    </source>
</evidence>
<evidence type="ECO:0000256" key="4">
    <source>
        <dbReference type="RuleBase" id="RU000461"/>
    </source>
</evidence>
<dbReference type="InterPro" id="IPR050121">
    <property type="entry name" value="Cytochrome_P450_monoxygenase"/>
</dbReference>
<dbReference type="PRINTS" id="PR00463">
    <property type="entry name" value="EP450I"/>
</dbReference>
<sequence length="520" mass="58706">MITPTTLLVLAPVLFVSAPLLFLLRLLSIYLYDEKGFRKYPNENWASGLTPLAYGYENARQPNAYDFHTKRLHNALQTNPVIRIGPNWLSFGRSQAAKDIYGYTSKNVKAGVYDVMSEGGANLNNISEKSVHSARRRTVASSYAPKNIETWEPKVAASILDLKDQIDKRCAGDVVFDGVHWFFLFSVEAAIKIMLRKDMYFLRNGTDHIYFTDEKGKERAVRSIDRFHAVQRAASTVVWDTENMSMWQRLTNTFSRKYADNWQAGKDANAALGSLVKERLQRHENGEELDDPFQPLVGNIKGEDAGVSFKDQVAEVEQAVGAGTDGPAGSITMTIYHLLRNPHSLTKLREELDAALTPQDTIAPWEKVKSLPYLHACIDEALRLSPPVAANLIRRTPPGVSTVIDGEVIPPNTNVSISAYTAHRDPAVFVNPEKYEPERWLAKGSGRLKEMLAVFIPFSAGTRGCIGRNVSALLQMCCVATLVYWYEFELEVEGWEMEFEEWFNLWPLRLPMRVRKREVV</sequence>
<evidence type="ECO:0000256" key="5">
    <source>
        <dbReference type="SAM" id="Phobius"/>
    </source>
</evidence>
<dbReference type="InterPro" id="IPR001128">
    <property type="entry name" value="Cyt_P450"/>
</dbReference>
<accession>A0ABR0ECB3</accession>
<comment type="similarity">
    <text evidence="4">Belongs to the cytochrome P450 family.</text>
</comment>
<dbReference type="SUPFAM" id="SSF48264">
    <property type="entry name" value="Cytochrome P450"/>
    <property type="match status" value="1"/>
</dbReference>
<dbReference type="Gene3D" id="1.10.630.10">
    <property type="entry name" value="Cytochrome P450"/>
    <property type="match status" value="1"/>
</dbReference>
<keyword evidence="2 4" id="KW-0479">Metal-binding</keyword>
<feature type="transmembrane region" description="Helical" evidence="5">
    <location>
        <begin position="6"/>
        <end position="32"/>
    </location>
</feature>
<proteinExistence type="inferred from homology"/>
<dbReference type="PANTHER" id="PTHR24305">
    <property type="entry name" value="CYTOCHROME P450"/>
    <property type="match status" value="1"/>
</dbReference>